<dbReference type="RefSeq" id="WP_238318032.1">
    <property type="nucleotide sequence ID" value="NZ_BQKV01000109.1"/>
</dbReference>
<evidence type="ECO:0000313" key="1">
    <source>
        <dbReference type="EMBL" id="GJN65822.1"/>
    </source>
</evidence>
<dbReference type="EMBL" id="BQKV01000109">
    <property type="protein sequence ID" value="GJN65822.1"/>
    <property type="molecule type" value="Genomic_DNA"/>
</dbReference>
<dbReference type="SUPFAM" id="SSF55594">
    <property type="entry name" value="HPr-like"/>
    <property type="match status" value="1"/>
</dbReference>
<sequence length="73" mass="7787">MIQKVKIAGVQQIKALVDAACGLDSDVGVHDANGEIADAKSILGILRLDYSRPVQIVSENERALRICVRAVTA</sequence>
<accession>A0AA37N195</accession>
<dbReference type="Gene3D" id="3.30.1340.10">
    <property type="entry name" value="HPr-like"/>
    <property type="match status" value="1"/>
</dbReference>
<dbReference type="InterPro" id="IPR002114">
    <property type="entry name" value="PTS_HPr_Ser_P_site"/>
</dbReference>
<reference evidence="1" key="1">
    <citation type="journal article" date="2022" name="Int. J. Syst. Evol. Microbiol.">
        <title>Genome-based, phenotypic and chemotaxonomic classification of Faecalibacterium strains: proposal of three novel species Faecalibacterium duncaniae sp. nov., Faecalibacterium hattorii sp. nov. and Faecalibacterium gallinarum sp. nov. .</title>
        <authorList>
            <person name="Sakamoto M."/>
            <person name="Sakurai N."/>
            <person name="Tanno H."/>
            <person name="Iino T."/>
            <person name="Ohkuma M."/>
            <person name="Endo A."/>
        </authorList>
    </citation>
    <scope>NUCLEOTIDE SEQUENCE</scope>
    <source>
        <strain evidence="1">JCM 17207</strain>
    </source>
</reference>
<evidence type="ECO:0008006" key="3">
    <source>
        <dbReference type="Google" id="ProtNLM"/>
    </source>
</evidence>
<comment type="caution">
    <text evidence="1">The sequence shown here is derived from an EMBL/GenBank/DDBJ whole genome shotgun (WGS) entry which is preliminary data.</text>
</comment>
<evidence type="ECO:0000313" key="2">
    <source>
        <dbReference type="Proteomes" id="UP001055185"/>
    </source>
</evidence>
<organism evidence="1 2">
    <name type="scientific">Faecalibacterium gallinarum</name>
    <dbReference type="NCBI Taxonomy" id="2903556"/>
    <lineage>
        <taxon>Bacteria</taxon>
        <taxon>Bacillati</taxon>
        <taxon>Bacillota</taxon>
        <taxon>Clostridia</taxon>
        <taxon>Eubacteriales</taxon>
        <taxon>Oscillospiraceae</taxon>
        <taxon>Faecalibacterium</taxon>
    </lineage>
</organism>
<dbReference type="Proteomes" id="UP001055185">
    <property type="component" value="Unassembled WGS sequence"/>
</dbReference>
<proteinExistence type="predicted"/>
<name>A0AA37N195_9FIRM</name>
<dbReference type="AlphaFoldDB" id="A0AA37N195"/>
<gene>
    <name evidence="1" type="ORF">JCM17207_24470</name>
</gene>
<keyword evidence="2" id="KW-1185">Reference proteome</keyword>
<protein>
    <recommendedName>
        <fullName evidence="3">HPr family phosphocarrier protein</fullName>
    </recommendedName>
</protein>
<dbReference type="PROSITE" id="PS00589">
    <property type="entry name" value="PTS_HPR_SER"/>
    <property type="match status" value="1"/>
</dbReference>
<dbReference type="InterPro" id="IPR035895">
    <property type="entry name" value="HPr-like_sf"/>
</dbReference>